<sequence>MRRKWSNFRSREWNLNEAVGCEFWVSATSSYLTTVGAAVRQGSCDGALGISGLGEHRVSLSLSSATIGSWHSSEANDATLRGNYYCAGAIIYTQFRKDMFHVALDGLFADGEGGGDFLVAVAPCYK</sequence>
<name>A0A4Q7YD38_9BACT</name>
<proteinExistence type="predicted"/>
<reference evidence="1 2" key="1">
    <citation type="submission" date="2019-02" db="EMBL/GenBank/DDBJ databases">
        <title>Genomic Encyclopedia of Archaeal and Bacterial Type Strains, Phase II (KMG-II): from individual species to whole genera.</title>
        <authorList>
            <person name="Goeker M."/>
        </authorList>
    </citation>
    <scope>NUCLEOTIDE SEQUENCE [LARGE SCALE GENOMIC DNA]</scope>
    <source>
        <strain evidence="1 2">DSM 18101</strain>
    </source>
</reference>
<keyword evidence="2" id="KW-1185">Reference proteome</keyword>
<accession>A0A4Q7YD38</accession>
<dbReference type="Proteomes" id="UP000292958">
    <property type="component" value="Unassembled WGS sequence"/>
</dbReference>
<evidence type="ECO:0000313" key="1">
    <source>
        <dbReference type="EMBL" id="RZU35202.1"/>
    </source>
</evidence>
<protein>
    <submittedName>
        <fullName evidence="1">Uncharacterized protein</fullName>
    </submittedName>
</protein>
<comment type="caution">
    <text evidence="1">The sequence shown here is derived from an EMBL/GenBank/DDBJ whole genome shotgun (WGS) entry which is preliminary data.</text>
</comment>
<dbReference type="AlphaFoldDB" id="A0A4Q7YD38"/>
<gene>
    <name evidence="1" type="ORF">BDD14_5962</name>
</gene>
<evidence type="ECO:0000313" key="2">
    <source>
        <dbReference type="Proteomes" id="UP000292958"/>
    </source>
</evidence>
<dbReference type="EMBL" id="SHKW01000003">
    <property type="protein sequence ID" value="RZU35202.1"/>
    <property type="molecule type" value="Genomic_DNA"/>
</dbReference>
<organism evidence="1 2">
    <name type="scientific">Edaphobacter modestus</name>
    <dbReference type="NCBI Taxonomy" id="388466"/>
    <lineage>
        <taxon>Bacteria</taxon>
        <taxon>Pseudomonadati</taxon>
        <taxon>Acidobacteriota</taxon>
        <taxon>Terriglobia</taxon>
        <taxon>Terriglobales</taxon>
        <taxon>Acidobacteriaceae</taxon>
        <taxon>Edaphobacter</taxon>
    </lineage>
</organism>